<evidence type="ECO:0000259" key="1">
    <source>
        <dbReference type="PROSITE" id="PS50172"/>
    </source>
</evidence>
<dbReference type="InterPro" id="IPR001357">
    <property type="entry name" value="BRCT_dom"/>
</dbReference>
<evidence type="ECO:0000313" key="2">
    <source>
        <dbReference type="EMBL" id="MDT0641637.1"/>
    </source>
</evidence>
<dbReference type="RefSeq" id="WP_311533341.1">
    <property type="nucleotide sequence ID" value="NZ_JAVRHQ010000001.1"/>
</dbReference>
<dbReference type="Pfam" id="PF00533">
    <property type="entry name" value="BRCT"/>
    <property type="match status" value="1"/>
</dbReference>
<dbReference type="Proteomes" id="UP001262889">
    <property type="component" value="Unassembled WGS sequence"/>
</dbReference>
<reference evidence="2 3" key="1">
    <citation type="submission" date="2023-09" db="EMBL/GenBank/DDBJ databases">
        <authorList>
            <person name="Rey-Velasco X."/>
        </authorList>
    </citation>
    <scope>NUCLEOTIDE SEQUENCE [LARGE SCALE GENOMIC DNA]</scope>
    <source>
        <strain evidence="2 3">F363</strain>
    </source>
</reference>
<proteinExistence type="predicted"/>
<accession>A0ABU3C641</accession>
<dbReference type="SMART" id="SM00292">
    <property type="entry name" value="BRCT"/>
    <property type="match status" value="1"/>
</dbReference>
<dbReference type="InterPro" id="IPR036420">
    <property type="entry name" value="BRCT_dom_sf"/>
</dbReference>
<feature type="domain" description="BRCT" evidence="1">
    <location>
        <begin position="206"/>
        <end position="300"/>
    </location>
</feature>
<evidence type="ECO:0000313" key="3">
    <source>
        <dbReference type="Proteomes" id="UP001262889"/>
    </source>
</evidence>
<dbReference type="Gene3D" id="3.40.50.10190">
    <property type="entry name" value="BRCT domain"/>
    <property type="match status" value="1"/>
</dbReference>
<dbReference type="CDD" id="cd17748">
    <property type="entry name" value="BRCT_DNA_ligase_like"/>
    <property type="match status" value="1"/>
</dbReference>
<comment type="caution">
    <text evidence="2">The sequence shown here is derived from an EMBL/GenBank/DDBJ whole genome shotgun (WGS) entry which is preliminary data.</text>
</comment>
<dbReference type="PROSITE" id="PS50172">
    <property type="entry name" value="BRCT"/>
    <property type="match status" value="1"/>
</dbReference>
<organism evidence="2 3">
    <name type="scientific">Autumnicola tepida</name>
    <dbReference type="NCBI Taxonomy" id="3075595"/>
    <lineage>
        <taxon>Bacteria</taxon>
        <taxon>Pseudomonadati</taxon>
        <taxon>Bacteroidota</taxon>
        <taxon>Flavobacteriia</taxon>
        <taxon>Flavobacteriales</taxon>
        <taxon>Flavobacteriaceae</taxon>
        <taxon>Autumnicola</taxon>
    </lineage>
</organism>
<dbReference type="EMBL" id="JAVRHQ010000001">
    <property type="protein sequence ID" value="MDT0641637.1"/>
    <property type="molecule type" value="Genomic_DNA"/>
</dbReference>
<protein>
    <submittedName>
        <fullName evidence="2">BRCT domain-containing protein</fullName>
    </submittedName>
</protein>
<dbReference type="SUPFAM" id="SSF52113">
    <property type="entry name" value="BRCT domain"/>
    <property type="match status" value="1"/>
</dbReference>
<sequence>MNELNEKQLQIVTSKAQADKAINSLKGILLGINLDGKISKRETNELHQWTISHRNLINRNPFREFMTAIKQVISNEDISTDTIEDLFWLCQKYEGESYYYNTVTADLQTLQGICHGILADGEINEKEVFDLEKWLKGNVHLRTYYPYDEIRSLISSIVADRKVDEEEKLVLKAYLKQFVSLRNKDVSNQIKLETQDIHISGHCTSEPDIQFDGKTFCVTGVLKSGTRENLKQIISDLGGIPTNSVSKNTDYLIVGDNGNPAWAFACYGRKVEKALDLRKAGHTICLVHEFDFMDAIEDLE</sequence>
<gene>
    <name evidence="2" type="ORF">RM553_02220</name>
</gene>
<keyword evidence="3" id="KW-1185">Reference proteome</keyword>
<name>A0ABU3C641_9FLAO</name>